<dbReference type="GO" id="GO:0043015">
    <property type="term" value="F:gamma-tubulin binding"/>
    <property type="evidence" value="ECO:0007669"/>
    <property type="project" value="TreeGrafter"/>
</dbReference>
<dbReference type="GO" id="GO:0005814">
    <property type="term" value="C:centriole"/>
    <property type="evidence" value="ECO:0007669"/>
    <property type="project" value="TreeGrafter"/>
</dbReference>
<dbReference type="AlphaFoldDB" id="A0A139AVG2"/>
<dbReference type="PANTHER" id="PTHR44414:SF1">
    <property type="entry name" value="PROTEIN NEDD1"/>
    <property type="match status" value="1"/>
</dbReference>
<dbReference type="InterPro" id="IPR001680">
    <property type="entry name" value="WD40_rpt"/>
</dbReference>
<gene>
    <name evidence="2" type="ORF">M427DRAFT_51700</name>
</gene>
<feature type="compositionally biased region" description="Low complexity" evidence="1">
    <location>
        <begin position="526"/>
        <end position="543"/>
    </location>
</feature>
<dbReference type="InterPro" id="IPR015943">
    <property type="entry name" value="WD40/YVTN_repeat-like_dom_sf"/>
</dbReference>
<dbReference type="SUPFAM" id="SSF50978">
    <property type="entry name" value="WD40 repeat-like"/>
    <property type="match status" value="1"/>
</dbReference>
<dbReference type="GO" id="GO:0005737">
    <property type="term" value="C:cytoplasm"/>
    <property type="evidence" value="ECO:0007669"/>
    <property type="project" value="TreeGrafter"/>
</dbReference>
<dbReference type="SMART" id="SM00320">
    <property type="entry name" value="WD40"/>
    <property type="match status" value="6"/>
</dbReference>
<protein>
    <submittedName>
        <fullName evidence="2">Uncharacterized protein</fullName>
    </submittedName>
</protein>
<dbReference type="Pfam" id="PF00400">
    <property type="entry name" value="WD40"/>
    <property type="match status" value="1"/>
</dbReference>
<proteinExistence type="predicted"/>
<dbReference type="GO" id="GO:0000922">
    <property type="term" value="C:spindle pole"/>
    <property type="evidence" value="ECO:0007669"/>
    <property type="project" value="TreeGrafter"/>
</dbReference>
<feature type="region of interest" description="Disordered" evidence="1">
    <location>
        <begin position="677"/>
        <end position="761"/>
    </location>
</feature>
<dbReference type="GO" id="GO:0036064">
    <property type="term" value="C:ciliary basal body"/>
    <property type="evidence" value="ECO:0007669"/>
    <property type="project" value="TreeGrafter"/>
</dbReference>
<reference evidence="2 3" key="1">
    <citation type="journal article" date="2015" name="Genome Biol. Evol.">
        <title>Phylogenomic analyses indicate that early fungi evolved digesting cell walls of algal ancestors of land plants.</title>
        <authorList>
            <person name="Chang Y."/>
            <person name="Wang S."/>
            <person name="Sekimoto S."/>
            <person name="Aerts A.L."/>
            <person name="Choi C."/>
            <person name="Clum A."/>
            <person name="LaButti K.M."/>
            <person name="Lindquist E.A."/>
            <person name="Yee Ngan C."/>
            <person name="Ohm R.A."/>
            <person name="Salamov A.A."/>
            <person name="Grigoriev I.V."/>
            <person name="Spatafora J.W."/>
            <person name="Berbee M.L."/>
        </authorList>
    </citation>
    <scope>NUCLEOTIDE SEQUENCE [LARGE SCALE GENOMIC DNA]</scope>
    <source>
        <strain evidence="2 3">JEL478</strain>
    </source>
</reference>
<dbReference type="GO" id="GO:0007020">
    <property type="term" value="P:microtubule nucleation"/>
    <property type="evidence" value="ECO:0007669"/>
    <property type="project" value="TreeGrafter"/>
</dbReference>
<dbReference type="STRING" id="1344416.A0A139AVG2"/>
<feature type="region of interest" description="Disordered" evidence="1">
    <location>
        <begin position="297"/>
        <end position="364"/>
    </location>
</feature>
<feature type="compositionally biased region" description="Basic and acidic residues" evidence="1">
    <location>
        <begin position="698"/>
        <end position="724"/>
    </location>
</feature>
<feature type="compositionally biased region" description="Polar residues" evidence="1">
    <location>
        <begin position="571"/>
        <end position="583"/>
    </location>
</feature>
<dbReference type="OrthoDB" id="1602884at2759"/>
<name>A0A139AVG2_GONPJ</name>
<dbReference type="GO" id="GO:0000278">
    <property type="term" value="P:mitotic cell cycle"/>
    <property type="evidence" value="ECO:0007669"/>
    <property type="project" value="TreeGrafter"/>
</dbReference>
<feature type="compositionally biased region" description="Basic and acidic residues" evidence="1">
    <location>
        <begin position="551"/>
        <end position="568"/>
    </location>
</feature>
<evidence type="ECO:0000313" key="2">
    <source>
        <dbReference type="EMBL" id="KXS20720.1"/>
    </source>
</evidence>
<dbReference type="Proteomes" id="UP000070544">
    <property type="component" value="Unassembled WGS sequence"/>
</dbReference>
<feature type="compositionally biased region" description="Low complexity" evidence="1">
    <location>
        <begin position="683"/>
        <end position="693"/>
    </location>
</feature>
<feature type="region of interest" description="Disordered" evidence="1">
    <location>
        <begin position="496"/>
        <end position="641"/>
    </location>
</feature>
<feature type="region of interest" description="Disordered" evidence="1">
    <location>
        <begin position="447"/>
        <end position="469"/>
    </location>
</feature>
<keyword evidence="3" id="KW-1185">Reference proteome</keyword>
<dbReference type="InterPro" id="IPR036322">
    <property type="entry name" value="WD40_repeat_dom_sf"/>
</dbReference>
<accession>A0A139AVG2</accession>
<feature type="compositionally biased region" description="Low complexity" evidence="1">
    <location>
        <begin position="338"/>
        <end position="352"/>
    </location>
</feature>
<sequence>MASPDSELLASFGSVCELWSPAEGTPSDQASQPYSRLGGSFHRANRSASCVTWSHDGALFAYAQKQTISIFDVAAGTSEAIELGFAPSAESITALRFYGQSRYLVFGGNGRVVRCWDRVLRKFAEPVKGPTATITSISVNLEDSRVAVSTQDGRLAAYNMASNSPRVFEQPSRQNITTTAWSRLHRALLACAGDDGHLYLYDVNHGAKALAVMRGAHDGPVGEVCFSQSGRYSLWSAGWDGRVKMTDVEKKKTTWATSTADPATSVTAHGAGTYVAVGDSAGFVQVFDLRHGLRPVGRWPAHKGGVKGVRYQDTDRRTPSSAPKPLFTLSTPTKPRQRSASPARSSHAASQSGAIGGGPTKTPIRAQSISEMRDPRVAQERELMGLFSPVVGSFGLGELSTRPEVPKFNLPDPRIVKRVSSTTMLKENAAGTVKSAREVDVFGGQSVRADSTQAGTSADGGRKSLEDGDVMSMFSPVSKLRPSATGGATTTLFRSLSSRTRSGPQLGPANPPVLGKTPPTVPPSTMPSSASTPGSPDVASDPDTPSPPSPGRRDRMTAGKGDGGREGTDSLLLTGTRRSSASLSRERKGQGYPFGEALTLAELDTRLTPPSQRPSLGTARVPAHPKRPDSVASSTDFGSSRIGGLVGHVQLEDRQSSRSPRFSTIGTGVVAAPAAEDLGVDGSPSLSASTSSSHQPRGTREHPQYAERHNRERESEDVHTRETNADPPSRGPSVAGSAAMSHKEDADTFVPDAHNISDDFEGKRDFNPRISGSSSNFDHLAAWSSAQNSSVKVIPEEQRSSGSVSVAAAPPSTAAPPSQTNTSALATYLNMLSPPLPGTAKGPQLESASTLKQRVTGGVDPSTFSESLGNIEARINDISTADFLRGFGLENPSAILGRKPGNALGQRSAIGPDVPTRTTATTIPNGPAEPQPVSSDYQHQILENTVDQALQRFRAGLRNDIQNMHLELLRQFQLQRDELEAMLIQYSPAKSLMDELQALREENERLRCLY</sequence>
<dbReference type="EMBL" id="KQ965734">
    <property type="protein sequence ID" value="KXS20720.1"/>
    <property type="molecule type" value="Genomic_DNA"/>
</dbReference>
<evidence type="ECO:0000256" key="1">
    <source>
        <dbReference type="SAM" id="MobiDB-lite"/>
    </source>
</evidence>
<evidence type="ECO:0000313" key="3">
    <source>
        <dbReference type="Proteomes" id="UP000070544"/>
    </source>
</evidence>
<dbReference type="InterPro" id="IPR052818">
    <property type="entry name" value="NEDD1_Spindle_Assembly"/>
</dbReference>
<organism evidence="2 3">
    <name type="scientific">Gonapodya prolifera (strain JEL478)</name>
    <name type="common">Monoblepharis prolifera</name>
    <dbReference type="NCBI Taxonomy" id="1344416"/>
    <lineage>
        <taxon>Eukaryota</taxon>
        <taxon>Fungi</taxon>
        <taxon>Fungi incertae sedis</taxon>
        <taxon>Chytridiomycota</taxon>
        <taxon>Chytridiomycota incertae sedis</taxon>
        <taxon>Monoblepharidomycetes</taxon>
        <taxon>Monoblepharidales</taxon>
        <taxon>Gonapodyaceae</taxon>
        <taxon>Gonapodya</taxon>
    </lineage>
</organism>
<dbReference type="Gene3D" id="2.130.10.10">
    <property type="entry name" value="YVTN repeat-like/Quinoprotein amine dehydrogenase"/>
    <property type="match status" value="2"/>
</dbReference>
<dbReference type="PANTHER" id="PTHR44414">
    <property type="entry name" value="PROTEIN NEDD1"/>
    <property type="match status" value="1"/>
</dbReference>